<reference evidence="3" key="1">
    <citation type="submission" date="2024-04" db="EMBL/GenBank/DDBJ databases">
        <title>Salinicola lusitanus LLJ914,a marine bacterium isolated from the Okinawa Trough.</title>
        <authorList>
            <person name="Li J."/>
        </authorList>
    </citation>
    <scope>NUCLEOTIDE SEQUENCE [LARGE SCALE GENOMIC DNA]</scope>
</reference>
<name>A0AAW0Q0T7_9GOBI</name>
<feature type="compositionally biased region" description="Polar residues" evidence="1">
    <location>
        <begin position="88"/>
        <end position="111"/>
    </location>
</feature>
<evidence type="ECO:0000313" key="2">
    <source>
        <dbReference type="EMBL" id="KAK7944666.1"/>
    </source>
</evidence>
<feature type="compositionally biased region" description="Low complexity" evidence="1">
    <location>
        <begin position="1"/>
        <end position="15"/>
    </location>
</feature>
<feature type="region of interest" description="Disordered" evidence="1">
    <location>
        <begin position="1"/>
        <end position="22"/>
    </location>
</feature>
<evidence type="ECO:0000313" key="3">
    <source>
        <dbReference type="Proteomes" id="UP001460270"/>
    </source>
</evidence>
<gene>
    <name evidence="2" type="ORF">WMY93_000394</name>
</gene>
<comment type="caution">
    <text evidence="2">The sequence shown here is derived from an EMBL/GenBank/DDBJ whole genome shotgun (WGS) entry which is preliminary data.</text>
</comment>
<keyword evidence="3" id="KW-1185">Reference proteome</keyword>
<feature type="region of interest" description="Disordered" evidence="1">
    <location>
        <begin position="62"/>
        <end position="111"/>
    </location>
</feature>
<organism evidence="2 3">
    <name type="scientific">Mugilogobius chulae</name>
    <name type="common">yellowstripe goby</name>
    <dbReference type="NCBI Taxonomy" id="88201"/>
    <lineage>
        <taxon>Eukaryota</taxon>
        <taxon>Metazoa</taxon>
        <taxon>Chordata</taxon>
        <taxon>Craniata</taxon>
        <taxon>Vertebrata</taxon>
        <taxon>Euteleostomi</taxon>
        <taxon>Actinopterygii</taxon>
        <taxon>Neopterygii</taxon>
        <taxon>Teleostei</taxon>
        <taxon>Neoteleostei</taxon>
        <taxon>Acanthomorphata</taxon>
        <taxon>Gobiaria</taxon>
        <taxon>Gobiiformes</taxon>
        <taxon>Gobioidei</taxon>
        <taxon>Gobiidae</taxon>
        <taxon>Gobionellinae</taxon>
        <taxon>Mugilogobius</taxon>
    </lineage>
</organism>
<dbReference type="EMBL" id="JBBPFD010000001">
    <property type="protein sequence ID" value="KAK7944666.1"/>
    <property type="molecule type" value="Genomic_DNA"/>
</dbReference>
<protein>
    <submittedName>
        <fullName evidence="2">Uncharacterized protein</fullName>
    </submittedName>
</protein>
<dbReference type="AlphaFoldDB" id="A0AAW0Q0T7"/>
<accession>A0AAW0Q0T7</accession>
<sequence>MFRPVVVSPRSVSSQRRSRLGREDAVIHQHHQYQFHLLFPAASHQTTVGGLLFPSSPTLMETSDATAPASAAANGTPAEDDAEGAAMDTSSRTVPSEQSDSGQHQRPSSSSAPYAVLDKLFGKRLLQARRYIMSRKSWLKMVPTENCDILMTFPDGIDDQPCFGC</sequence>
<proteinExistence type="predicted"/>
<evidence type="ECO:0000256" key="1">
    <source>
        <dbReference type="SAM" id="MobiDB-lite"/>
    </source>
</evidence>
<feature type="compositionally biased region" description="Low complexity" evidence="1">
    <location>
        <begin position="65"/>
        <end position="77"/>
    </location>
</feature>
<dbReference type="Proteomes" id="UP001460270">
    <property type="component" value="Unassembled WGS sequence"/>
</dbReference>